<sequence length="191" mass="21992">HVLQKFNRNIKLSNVRSFFQQLLNRLWLDCTEDEPDDVPGPSASIIYPVLNPQRTRRKACEIYEKQYVDLLLTGLRAYCDMHQLPAYFREIMVQPTPAEVSGAITDDTVQPSSSEQCSLDARIVPPIVPDERMIFQGVAMSGEIVLEYRDDIKYLLLIEQHLKKLESSEERALFRGWCCFLSEVDPSLTIL</sequence>
<evidence type="ECO:0000313" key="1">
    <source>
        <dbReference type="EnsemblMetazoa" id="AMAM006948-PA"/>
    </source>
</evidence>
<dbReference type="Proteomes" id="UP000075901">
    <property type="component" value="Unassembled WGS sequence"/>
</dbReference>
<reference evidence="2" key="1">
    <citation type="submission" date="2013-09" db="EMBL/GenBank/DDBJ databases">
        <title>The Genome Sequence of Anopheles maculatus species B.</title>
        <authorList>
            <consortium name="The Broad Institute Genomics Platform"/>
            <person name="Neafsey D.E."/>
            <person name="Besansky N."/>
            <person name="Howell P."/>
            <person name="Walton C."/>
            <person name="Young S.K."/>
            <person name="Zeng Q."/>
            <person name="Gargeya S."/>
            <person name="Fitzgerald M."/>
            <person name="Haas B."/>
            <person name="Abouelleil A."/>
            <person name="Allen A.W."/>
            <person name="Alvarado L."/>
            <person name="Arachchi H.M."/>
            <person name="Berlin A.M."/>
            <person name="Chapman S.B."/>
            <person name="Gainer-Dewar J."/>
            <person name="Goldberg J."/>
            <person name="Griggs A."/>
            <person name="Gujja S."/>
            <person name="Hansen M."/>
            <person name="Howarth C."/>
            <person name="Imamovic A."/>
            <person name="Ireland A."/>
            <person name="Larimer J."/>
            <person name="McCowan C."/>
            <person name="Murphy C."/>
            <person name="Pearson M."/>
            <person name="Poon T.W."/>
            <person name="Priest M."/>
            <person name="Roberts A."/>
            <person name="Saif S."/>
            <person name="Shea T."/>
            <person name="Sisk P."/>
            <person name="Sykes S."/>
            <person name="Wortman J."/>
            <person name="Nusbaum C."/>
            <person name="Birren B."/>
        </authorList>
    </citation>
    <scope>NUCLEOTIDE SEQUENCE [LARGE SCALE GENOMIC DNA]</scope>
    <source>
        <strain evidence="2">maculatus3</strain>
    </source>
</reference>
<protein>
    <submittedName>
        <fullName evidence="1">Uncharacterized protein</fullName>
    </submittedName>
</protein>
<dbReference type="AlphaFoldDB" id="A0A182SHL2"/>
<dbReference type="EnsemblMetazoa" id="AMAM006948-RA">
    <property type="protein sequence ID" value="AMAM006948-PA"/>
    <property type="gene ID" value="AMAM006948"/>
</dbReference>
<reference evidence="1" key="2">
    <citation type="submission" date="2020-05" db="UniProtKB">
        <authorList>
            <consortium name="EnsemblMetazoa"/>
        </authorList>
    </citation>
    <scope>IDENTIFICATION</scope>
    <source>
        <strain evidence="1">maculatus3</strain>
    </source>
</reference>
<dbReference type="VEuPathDB" id="VectorBase:AMAM006948"/>
<evidence type="ECO:0000313" key="2">
    <source>
        <dbReference type="Proteomes" id="UP000075901"/>
    </source>
</evidence>
<organism evidence="1 2">
    <name type="scientific">Anopheles maculatus</name>
    <dbReference type="NCBI Taxonomy" id="74869"/>
    <lineage>
        <taxon>Eukaryota</taxon>
        <taxon>Metazoa</taxon>
        <taxon>Ecdysozoa</taxon>
        <taxon>Arthropoda</taxon>
        <taxon>Hexapoda</taxon>
        <taxon>Insecta</taxon>
        <taxon>Pterygota</taxon>
        <taxon>Neoptera</taxon>
        <taxon>Endopterygota</taxon>
        <taxon>Diptera</taxon>
        <taxon>Nematocera</taxon>
        <taxon>Culicoidea</taxon>
        <taxon>Culicidae</taxon>
        <taxon>Anophelinae</taxon>
        <taxon>Anopheles</taxon>
        <taxon>Anopheles maculatus group</taxon>
    </lineage>
</organism>
<proteinExistence type="predicted"/>
<name>A0A182SHL2_9DIPT</name>
<accession>A0A182SHL2</accession>
<keyword evidence="2" id="KW-1185">Reference proteome</keyword>